<evidence type="ECO:0000313" key="1">
    <source>
        <dbReference type="EMBL" id="MCI72940.1"/>
    </source>
</evidence>
<feature type="non-terminal residue" evidence="1">
    <location>
        <position position="36"/>
    </location>
</feature>
<organism evidence="1 2">
    <name type="scientific">Trifolium medium</name>
    <dbReference type="NCBI Taxonomy" id="97028"/>
    <lineage>
        <taxon>Eukaryota</taxon>
        <taxon>Viridiplantae</taxon>
        <taxon>Streptophyta</taxon>
        <taxon>Embryophyta</taxon>
        <taxon>Tracheophyta</taxon>
        <taxon>Spermatophyta</taxon>
        <taxon>Magnoliopsida</taxon>
        <taxon>eudicotyledons</taxon>
        <taxon>Gunneridae</taxon>
        <taxon>Pentapetalae</taxon>
        <taxon>rosids</taxon>
        <taxon>fabids</taxon>
        <taxon>Fabales</taxon>
        <taxon>Fabaceae</taxon>
        <taxon>Papilionoideae</taxon>
        <taxon>50 kb inversion clade</taxon>
        <taxon>NPAAA clade</taxon>
        <taxon>Hologalegina</taxon>
        <taxon>IRL clade</taxon>
        <taxon>Trifolieae</taxon>
        <taxon>Trifolium</taxon>
    </lineage>
</organism>
<keyword evidence="2" id="KW-1185">Reference proteome</keyword>
<name>A0A392UKN7_9FABA</name>
<proteinExistence type="predicted"/>
<comment type="caution">
    <text evidence="1">The sequence shown here is derived from an EMBL/GenBank/DDBJ whole genome shotgun (WGS) entry which is preliminary data.</text>
</comment>
<reference evidence="1 2" key="1">
    <citation type="journal article" date="2018" name="Front. Plant Sci.">
        <title>Red Clover (Trifolium pratense) and Zigzag Clover (T. medium) - A Picture of Genomic Similarities and Differences.</title>
        <authorList>
            <person name="Dluhosova J."/>
            <person name="Istvanek J."/>
            <person name="Nedelnik J."/>
            <person name="Repkova J."/>
        </authorList>
    </citation>
    <scope>NUCLEOTIDE SEQUENCE [LARGE SCALE GENOMIC DNA]</scope>
    <source>
        <strain evidence="2">cv. 10/8</strain>
        <tissue evidence="1">Leaf</tissue>
    </source>
</reference>
<accession>A0A392UKN7</accession>
<dbReference type="Proteomes" id="UP000265520">
    <property type="component" value="Unassembled WGS sequence"/>
</dbReference>
<dbReference type="AlphaFoldDB" id="A0A392UKN7"/>
<dbReference type="EMBL" id="LXQA010828279">
    <property type="protein sequence ID" value="MCI72940.1"/>
    <property type="molecule type" value="Genomic_DNA"/>
</dbReference>
<sequence length="36" mass="4012">MAMFSCSCVFHEEEGEVGEDDDVASSYWPLNLLPCT</sequence>
<evidence type="ECO:0000313" key="2">
    <source>
        <dbReference type="Proteomes" id="UP000265520"/>
    </source>
</evidence>
<protein>
    <submittedName>
        <fullName evidence="1">Uncharacterized protein</fullName>
    </submittedName>
</protein>